<accession>A0A972FVA3</accession>
<reference evidence="1" key="1">
    <citation type="submission" date="2020-02" db="EMBL/GenBank/DDBJ databases">
        <title>Flavobacterium sp. genome.</title>
        <authorList>
            <person name="Jung H.S."/>
            <person name="Baek J.H."/>
            <person name="Jeon C.O."/>
        </authorList>
    </citation>
    <scope>NUCLEOTIDE SEQUENCE</scope>
    <source>
        <strain evidence="1">SE-s28</strain>
    </source>
</reference>
<name>A0A972FVA3_9FLAO</name>
<evidence type="ECO:0000313" key="2">
    <source>
        <dbReference type="Proteomes" id="UP000712080"/>
    </source>
</evidence>
<comment type="caution">
    <text evidence="1">The sequence shown here is derived from an EMBL/GenBank/DDBJ whole genome shotgun (WGS) entry which is preliminary data.</text>
</comment>
<evidence type="ECO:0008006" key="3">
    <source>
        <dbReference type="Google" id="ProtNLM"/>
    </source>
</evidence>
<evidence type="ECO:0000313" key="1">
    <source>
        <dbReference type="EMBL" id="NMH28280.1"/>
    </source>
</evidence>
<organism evidence="1 2">
    <name type="scientific">Flavobacterium silvaticum</name>
    <dbReference type="NCBI Taxonomy" id="1852020"/>
    <lineage>
        <taxon>Bacteria</taxon>
        <taxon>Pseudomonadati</taxon>
        <taxon>Bacteroidota</taxon>
        <taxon>Flavobacteriia</taxon>
        <taxon>Flavobacteriales</taxon>
        <taxon>Flavobacteriaceae</taxon>
        <taxon>Flavobacterium</taxon>
    </lineage>
</organism>
<dbReference type="Proteomes" id="UP000712080">
    <property type="component" value="Unassembled WGS sequence"/>
</dbReference>
<gene>
    <name evidence="1" type="ORF">G6047_09575</name>
</gene>
<sequence>MKTCVRCGDAIVGRVDKKFCCDGCRSAYNNSINKQRDRNIRQINSRLRRNYKILSELNTGQKVTASKKKLISKGFDFDFFTQAMHSSHGITFYLYDQGYFPLSNGSYVLIRKEVPKRNKLQE</sequence>
<dbReference type="RefSeq" id="WP_169527390.1">
    <property type="nucleotide sequence ID" value="NZ_JAAMPU010000105.1"/>
</dbReference>
<keyword evidence="2" id="KW-1185">Reference proteome</keyword>
<proteinExistence type="predicted"/>
<dbReference type="EMBL" id="JAAMPU010000105">
    <property type="protein sequence ID" value="NMH28280.1"/>
    <property type="molecule type" value="Genomic_DNA"/>
</dbReference>
<protein>
    <recommendedName>
        <fullName evidence="3">DUF2116 family Zn-ribbon domain-containing protein</fullName>
    </recommendedName>
</protein>
<dbReference type="AlphaFoldDB" id="A0A972FVA3"/>